<dbReference type="Proteomes" id="UP000294395">
    <property type="component" value="Chromosome"/>
</dbReference>
<feature type="transmembrane region" description="Helical" evidence="1">
    <location>
        <begin position="45"/>
        <end position="66"/>
    </location>
</feature>
<keyword evidence="1" id="KW-1133">Transmembrane helix</keyword>
<dbReference type="RefSeq" id="WP_134251356.1">
    <property type="nucleotide sequence ID" value="NZ_CP038009.1"/>
</dbReference>
<evidence type="ECO:0000313" key="3">
    <source>
        <dbReference type="Proteomes" id="UP000294395"/>
    </source>
</evidence>
<reference evidence="2 3" key="1">
    <citation type="submission" date="2019-03" db="EMBL/GenBank/DDBJ databases">
        <title>Complete genome sequence of two outbreak-associated Acinetobacter haemolyticus strains.</title>
        <authorList>
            <person name="Bai L."/>
            <person name="Zhang S.-C."/>
            <person name="Deng Y."/>
            <person name="Song C.-C."/>
            <person name="Kang G.-B."/>
            <person name="Dong Y."/>
            <person name="Wang Y."/>
            <person name="Gao F."/>
            <person name="Huang H."/>
        </authorList>
    </citation>
    <scope>NUCLEOTIDE SEQUENCE [LARGE SCALE GENOMIC DNA]</scope>
    <source>
        <strain evidence="2 3">TJR01</strain>
    </source>
</reference>
<organism evidence="2 3">
    <name type="scientific">Acinetobacter haemolyticus</name>
    <dbReference type="NCBI Taxonomy" id="29430"/>
    <lineage>
        <taxon>Bacteria</taxon>
        <taxon>Pseudomonadati</taxon>
        <taxon>Pseudomonadota</taxon>
        <taxon>Gammaproteobacteria</taxon>
        <taxon>Moraxellales</taxon>
        <taxon>Moraxellaceae</taxon>
        <taxon>Acinetobacter</taxon>
    </lineage>
</organism>
<protein>
    <submittedName>
        <fullName evidence="2">Type IV pilin accessory protein</fullName>
    </submittedName>
</protein>
<accession>A0A4V1ASC7</accession>
<feature type="transmembrane region" description="Helical" evidence="1">
    <location>
        <begin position="12"/>
        <end position="33"/>
    </location>
</feature>
<sequence length="246" mass="28719">MFEKTRVRFFCGHLLISLIVAMCILGWVFFIWYPYPLAKAVDVTHIFLMLIIIDIILGPLIGYAIYKKGKKTLKMDLCIIVVVQIIALIYGIYNLEKGRPVWIVYTGNNFDLVRKNELVYKDRESIEEKYKRVGWFKPQFVAAEYSRDDKKKYVEMFQEMNSGATRAQMPHYYKNIGTAASEIKYRARSLQDLYKYNNKDLVDMSLDENKKATAWLPLITYGLNMVVLLDKKTGAIINIVDLRPEK</sequence>
<gene>
    <name evidence="2" type="ORF">AHTJR_01505</name>
</gene>
<evidence type="ECO:0000313" key="2">
    <source>
        <dbReference type="EMBL" id="QBQ15039.1"/>
    </source>
</evidence>
<dbReference type="AlphaFoldDB" id="A0A4V1ASC7"/>
<keyword evidence="1" id="KW-0472">Membrane</keyword>
<proteinExistence type="predicted"/>
<evidence type="ECO:0000256" key="1">
    <source>
        <dbReference type="SAM" id="Phobius"/>
    </source>
</evidence>
<dbReference type="EMBL" id="CP038009">
    <property type="protein sequence ID" value="QBQ15039.1"/>
    <property type="molecule type" value="Genomic_DNA"/>
</dbReference>
<keyword evidence="1" id="KW-0812">Transmembrane</keyword>
<dbReference type="NCBIfam" id="NF041437">
    <property type="entry name" value="TfpZ"/>
    <property type="match status" value="1"/>
</dbReference>
<dbReference type="InterPro" id="IPR047814">
    <property type="entry name" value="TfpX/TfpZ-like"/>
</dbReference>
<feature type="transmembrane region" description="Helical" evidence="1">
    <location>
        <begin position="73"/>
        <end position="93"/>
    </location>
</feature>
<name>A0A4V1ASC7_ACIHA</name>